<feature type="compositionally biased region" description="Basic residues" evidence="1">
    <location>
        <begin position="1"/>
        <end position="12"/>
    </location>
</feature>
<reference evidence="2 3" key="1">
    <citation type="journal article" date="2021" name="Elife">
        <title>Chloroplast acquisition without the gene transfer in kleptoplastic sea slugs, Plakobranchus ocellatus.</title>
        <authorList>
            <person name="Maeda T."/>
            <person name="Takahashi S."/>
            <person name="Yoshida T."/>
            <person name="Shimamura S."/>
            <person name="Takaki Y."/>
            <person name="Nagai Y."/>
            <person name="Toyoda A."/>
            <person name="Suzuki Y."/>
            <person name="Arimoto A."/>
            <person name="Ishii H."/>
            <person name="Satoh N."/>
            <person name="Nishiyama T."/>
            <person name="Hasebe M."/>
            <person name="Maruyama T."/>
            <person name="Minagawa J."/>
            <person name="Obokata J."/>
            <person name="Shigenobu S."/>
        </authorList>
    </citation>
    <scope>NUCLEOTIDE SEQUENCE [LARGE SCALE GENOMIC DNA]</scope>
</reference>
<proteinExistence type="predicted"/>
<dbReference type="EMBL" id="BMAT01003411">
    <property type="protein sequence ID" value="GFS24918.1"/>
    <property type="molecule type" value="Genomic_DNA"/>
</dbReference>
<gene>
    <name evidence="2" type="ORF">ElyMa_001674800</name>
</gene>
<comment type="caution">
    <text evidence="2">The sequence shown here is derived from an EMBL/GenBank/DDBJ whole genome shotgun (WGS) entry which is preliminary data.</text>
</comment>
<feature type="region of interest" description="Disordered" evidence="1">
    <location>
        <begin position="1"/>
        <end position="42"/>
    </location>
</feature>
<dbReference type="AlphaFoldDB" id="A0AAV4JQ65"/>
<accession>A0AAV4JQ65</accession>
<keyword evidence="3" id="KW-1185">Reference proteome</keyword>
<evidence type="ECO:0000256" key="1">
    <source>
        <dbReference type="SAM" id="MobiDB-lite"/>
    </source>
</evidence>
<evidence type="ECO:0000313" key="3">
    <source>
        <dbReference type="Proteomes" id="UP000762676"/>
    </source>
</evidence>
<protein>
    <submittedName>
        <fullName evidence="2">Uncharacterized protein</fullName>
    </submittedName>
</protein>
<feature type="compositionally biased region" description="Basic and acidic residues" evidence="1">
    <location>
        <begin position="23"/>
        <end position="36"/>
    </location>
</feature>
<evidence type="ECO:0000313" key="2">
    <source>
        <dbReference type="EMBL" id="GFS24918.1"/>
    </source>
</evidence>
<organism evidence="2 3">
    <name type="scientific">Elysia marginata</name>
    <dbReference type="NCBI Taxonomy" id="1093978"/>
    <lineage>
        <taxon>Eukaryota</taxon>
        <taxon>Metazoa</taxon>
        <taxon>Spiralia</taxon>
        <taxon>Lophotrochozoa</taxon>
        <taxon>Mollusca</taxon>
        <taxon>Gastropoda</taxon>
        <taxon>Heterobranchia</taxon>
        <taxon>Euthyneura</taxon>
        <taxon>Panpulmonata</taxon>
        <taxon>Sacoglossa</taxon>
        <taxon>Placobranchoidea</taxon>
        <taxon>Plakobranchidae</taxon>
        <taxon>Elysia</taxon>
    </lineage>
</organism>
<dbReference type="Proteomes" id="UP000762676">
    <property type="component" value="Unassembled WGS sequence"/>
</dbReference>
<sequence>MYPKERNKRTKSKNTIYLRSKSSRKEERKREQERSEAWNPLIAPAGHKAKRSLCLGALPLCQRRPTVMRPYAAGVSTRRIKAVYDNEKQ</sequence>
<name>A0AAV4JQ65_9GAST</name>